<dbReference type="Pfam" id="PF00892">
    <property type="entry name" value="EamA"/>
    <property type="match status" value="2"/>
</dbReference>
<dbReference type="PANTHER" id="PTHR31218">
    <property type="entry name" value="WAT1-RELATED PROTEIN"/>
    <property type="match status" value="1"/>
</dbReference>
<gene>
    <name evidence="8" type="ORF">LUZ61_020164</name>
</gene>
<dbReference type="EMBL" id="JAMRDG010000002">
    <property type="protein sequence ID" value="KAJ3691000.1"/>
    <property type="molecule type" value="Genomic_DNA"/>
</dbReference>
<keyword evidence="4 6" id="KW-1133">Transmembrane helix</keyword>
<evidence type="ECO:0000313" key="8">
    <source>
        <dbReference type="EMBL" id="KAJ3691000.1"/>
    </source>
</evidence>
<name>A0AAD5ZCI5_9POAL</name>
<feature type="transmembrane region" description="Helical" evidence="6">
    <location>
        <begin position="308"/>
        <end position="326"/>
    </location>
</feature>
<evidence type="ECO:0000256" key="6">
    <source>
        <dbReference type="RuleBase" id="RU363077"/>
    </source>
</evidence>
<feature type="transmembrane region" description="Helical" evidence="6">
    <location>
        <begin position="251"/>
        <end position="274"/>
    </location>
</feature>
<feature type="transmembrane region" description="Helical" evidence="6">
    <location>
        <begin position="12"/>
        <end position="32"/>
    </location>
</feature>
<accession>A0AAD5ZCI5</accession>
<evidence type="ECO:0000256" key="1">
    <source>
        <dbReference type="ARBA" id="ARBA00004141"/>
    </source>
</evidence>
<comment type="subcellular location">
    <subcellularLocation>
        <location evidence="1 6">Membrane</location>
        <topology evidence="1 6">Multi-pass membrane protein</topology>
    </subcellularLocation>
</comment>
<feature type="transmembrane region" description="Helical" evidence="6">
    <location>
        <begin position="38"/>
        <end position="60"/>
    </location>
</feature>
<dbReference type="Proteomes" id="UP001210211">
    <property type="component" value="Unassembled WGS sequence"/>
</dbReference>
<evidence type="ECO:0000259" key="7">
    <source>
        <dbReference type="Pfam" id="PF00892"/>
    </source>
</evidence>
<feature type="transmembrane region" description="Helical" evidence="6">
    <location>
        <begin position="185"/>
        <end position="205"/>
    </location>
</feature>
<proteinExistence type="inferred from homology"/>
<dbReference type="GO" id="GO:0016020">
    <property type="term" value="C:membrane"/>
    <property type="evidence" value="ECO:0007669"/>
    <property type="project" value="UniProtKB-SubCell"/>
</dbReference>
<evidence type="ECO:0000256" key="3">
    <source>
        <dbReference type="ARBA" id="ARBA00022692"/>
    </source>
</evidence>
<sequence>MVSCLRDWKLVLVMLSVTACFSVMNILIKVAITEGMPPLVLVSLRQLVATVFIAPIAYLRERKTRPKMTLEIFVYLFFGGLFGASLTQYLFYTGLKHTSATFTCAFLNIVPVFTFLMALLFRLDILNIKSKAGVLKLMGTLICLAGTVLLMFYQGLALIPSHNSHHSERSKQESGPAISSTRHDWMIGSIFLVIGCIAWSSWFLVQSKIGKKYPALYSSTTITFFLGFIQATAFCFVTEKGISAWIPQTKLQIITVVFSGIVGSGIGFLVLSWCVEKRGPVFNAAFSPLTQMMVAVFDILFLHEVLHLGSVLGSALVIAGLYFLLWGKSYEAHHSDVKPIVQNRDTHLQLQTV</sequence>
<evidence type="ECO:0000256" key="4">
    <source>
        <dbReference type="ARBA" id="ARBA00022989"/>
    </source>
</evidence>
<reference evidence="8 9" key="1">
    <citation type="journal article" date="2022" name="Cell">
        <title>Repeat-based holocentromeres influence genome architecture and karyotype evolution.</title>
        <authorList>
            <person name="Hofstatter P.G."/>
            <person name="Thangavel G."/>
            <person name="Lux T."/>
            <person name="Neumann P."/>
            <person name="Vondrak T."/>
            <person name="Novak P."/>
            <person name="Zhang M."/>
            <person name="Costa L."/>
            <person name="Castellani M."/>
            <person name="Scott A."/>
            <person name="Toegelov H."/>
            <person name="Fuchs J."/>
            <person name="Mata-Sucre Y."/>
            <person name="Dias Y."/>
            <person name="Vanzela A.L.L."/>
            <person name="Huettel B."/>
            <person name="Almeida C.C.S."/>
            <person name="Simkova H."/>
            <person name="Souza G."/>
            <person name="Pedrosa-Harand A."/>
            <person name="Macas J."/>
            <person name="Mayer K.F.X."/>
            <person name="Houben A."/>
            <person name="Marques A."/>
        </authorList>
    </citation>
    <scope>NUCLEOTIDE SEQUENCE [LARGE SCALE GENOMIC DNA]</scope>
    <source>
        <strain evidence="8">RhyTen1mFocal</strain>
    </source>
</reference>
<feature type="transmembrane region" description="Helical" evidence="6">
    <location>
        <begin position="98"/>
        <end position="121"/>
    </location>
</feature>
<evidence type="ECO:0000256" key="5">
    <source>
        <dbReference type="ARBA" id="ARBA00023136"/>
    </source>
</evidence>
<feature type="transmembrane region" description="Helical" evidence="6">
    <location>
        <begin position="281"/>
        <end position="302"/>
    </location>
</feature>
<dbReference type="InterPro" id="IPR037185">
    <property type="entry name" value="EmrE-like"/>
</dbReference>
<dbReference type="InterPro" id="IPR030184">
    <property type="entry name" value="WAT1-related"/>
</dbReference>
<keyword evidence="9" id="KW-1185">Reference proteome</keyword>
<feature type="domain" description="EamA" evidence="7">
    <location>
        <begin position="187"/>
        <end position="325"/>
    </location>
</feature>
<feature type="domain" description="EamA" evidence="7">
    <location>
        <begin position="10"/>
        <end position="151"/>
    </location>
</feature>
<keyword evidence="5 6" id="KW-0472">Membrane</keyword>
<protein>
    <recommendedName>
        <fullName evidence="6">WAT1-related protein</fullName>
    </recommendedName>
</protein>
<dbReference type="AlphaFoldDB" id="A0AAD5ZCI5"/>
<dbReference type="InterPro" id="IPR000620">
    <property type="entry name" value="EamA_dom"/>
</dbReference>
<evidence type="ECO:0000313" key="9">
    <source>
        <dbReference type="Proteomes" id="UP001210211"/>
    </source>
</evidence>
<keyword evidence="3 6" id="KW-0812">Transmembrane</keyword>
<dbReference type="PROSITE" id="PS51257">
    <property type="entry name" value="PROKAR_LIPOPROTEIN"/>
    <property type="match status" value="1"/>
</dbReference>
<comment type="similarity">
    <text evidence="2 6">Belongs to the drug/metabolite transporter (DMT) superfamily. Plant drug/metabolite exporter (P-DME) (TC 2.A.7.4) family.</text>
</comment>
<feature type="transmembrane region" description="Helical" evidence="6">
    <location>
        <begin position="72"/>
        <end position="92"/>
    </location>
</feature>
<feature type="transmembrane region" description="Helical" evidence="6">
    <location>
        <begin position="133"/>
        <end position="153"/>
    </location>
</feature>
<comment type="caution">
    <text evidence="8">The sequence shown here is derived from an EMBL/GenBank/DDBJ whole genome shotgun (WGS) entry which is preliminary data.</text>
</comment>
<feature type="transmembrane region" description="Helical" evidence="6">
    <location>
        <begin position="217"/>
        <end position="239"/>
    </location>
</feature>
<dbReference type="GO" id="GO:0022857">
    <property type="term" value="F:transmembrane transporter activity"/>
    <property type="evidence" value="ECO:0007669"/>
    <property type="project" value="InterPro"/>
</dbReference>
<evidence type="ECO:0000256" key="2">
    <source>
        <dbReference type="ARBA" id="ARBA00007635"/>
    </source>
</evidence>
<dbReference type="SUPFAM" id="SSF103481">
    <property type="entry name" value="Multidrug resistance efflux transporter EmrE"/>
    <property type="match status" value="2"/>
</dbReference>
<organism evidence="8 9">
    <name type="scientific">Rhynchospora tenuis</name>
    <dbReference type="NCBI Taxonomy" id="198213"/>
    <lineage>
        <taxon>Eukaryota</taxon>
        <taxon>Viridiplantae</taxon>
        <taxon>Streptophyta</taxon>
        <taxon>Embryophyta</taxon>
        <taxon>Tracheophyta</taxon>
        <taxon>Spermatophyta</taxon>
        <taxon>Magnoliopsida</taxon>
        <taxon>Liliopsida</taxon>
        <taxon>Poales</taxon>
        <taxon>Cyperaceae</taxon>
        <taxon>Cyperoideae</taxon>
        <taxon>Rhynchosporeae</taxon>
        <taxon>Rhynchospora</taxon>
    </lineage>
</organism>